<keyword evidence="4" id="KW-1185">Reference proteome</keyword>
<feature type="compositionally biased region" description="Pro residues" evidence="1">
    <location>
        <begin position="66"/>
        <end position="76"/>
    </location>
</feature>
<dbReference type="STRING" id="6689.A0A423SXW9"/>
<evidence type="ECO:0000256" key="1">
    <source>
        <dbReference type="SAM" id="MobiDB-lite"/>
    </source>
</evidence>
<gene>
    <name evidence="3" type="ORF">C7M84_012828</name>
</gene>
<reference evidence="3 4" key="2">
    <citation type="submission" date="2019-01" db="EMBL/GenBank/DDBJ databases">
        <title>The decoding of complex shrimp genome reveals the adaptation for benthos swimmer, frequently molting mechanism and breeding impact on genome.</title>
        <authorList>
            <person name="Sun Y."/>
            <person name="Gao Y."/>
            <person name="Yu Y."/>
        </authorList>
    </citation>
    <scope>NUCLEOTIDE SEQUENCE [LARGE SCALE GENOMIC DNA]</scope>
    <source>
        <tissue evidence="3">Muscle</tissue>
    </source>
</reference>
<feature type="compositionally biased region" description="Polar residues" evidence="1">
    <location>
        <begin position="543"/>
        <end position="555"/>
    </location>
</feature>
<feature type="region of interest" description="Disordered" evidence="1">
    <location>
        <begin position="1"/>
        <end position="22"/>
    </location>
</feature>
<evidence type="ECO:0000313" key="3">
    <source>
        <dbReference type="EMBL" id="ROT68973.1"/>
    </source>
</evidence>
<dbReference type="GO" id="GO:0003824">
    <property type="term" value="F:catalytic activity"/>
    <property type="evidence" value="ECO:0007669"/>
    <property type="project" value="InterPro"/>
</dbReference>
<accession>A0A423SXW9</accession>
<feature type="region of interest" description="Disordered" evidence="1">
    <location>
        <begin position="518"/>
        <end position="604"/>
    </location>
</feature>
<feature type="region of interest" description="Disordered" evidence="1">
    <location>
        <begin position="656"/>
        <end position="709"/>
    </location>
</feature>
<dbReference type="Pfam" id="PF14529">
    <property type="entry name" value="Exo_endo_phos_2"/>
    <property type="match status" value="1"/>
</dbReference>
<sequence length="709" mass="80880">MKEIKEDKKERKEPQVILQLPDDLSVGIMTALIHAHLQNIMEPDLGPQDEPETELFTTPQRKPTSTPTPTPAPTPTQSPVRPRTTKTNTPKQSPQQPRPQTTQSVKPKTTHIHRKHTDDLTDSEVDDQSLRHRDGYDLNPKTYGIRLFATEPSRYKHLNRLQLAHEITRGTIKWIYTDNSYQTRIHEQKITQHLHEGNMFIQPNMIEKKTTYIMGDFNAHHRLFGYTDTNAVGRGLASLISDGRLTHLGPHAPTFIRDNSSTTPDIVLANTQANLNHHITTDDVTSSDHLPVILTLSTNPIMVPTPPREILKHANWEGFKQALEHTHTPDLEGQPTHTIDHHLNQWYTDIQTAREANIPKTTFKTLVHYKETHRLKTLKIQYRHLRDLAETQGWNTELRSRYREIQRQLTNETKYMSNQHWETLTRELCNNIKDPKVFWLKYRRLLGSNRQTITYIYNTNRQKIDTAEGMEAVHREFWQQNFQISPAENTTFDPDTETEVTQTLQQLQHLILPSQTISLNTLSPDDPLSRPITPEDMRHAHTRTNNTTPGASNINKTHHATPPTHHARQTSPHFQRCPGNGILSLPFQESHARPNTQAGEATSRGDQLQADLLVGGTGSAIALAYEEIALSLANKHQTNIILRDVTKAFDKVWHDDRPTSGLGLISGPPSTSEVEYRRAASSRQPSTPSTPPHYHPQHPTATTQHTQTT</sequence>
<organism evidence="3 4">
    <name type="scientific">Penaeus vannamei</name>
    <name type="common">Whiteleg shrimp</name>
    <name type="synonym">Litopenaeus vannamei</name>
    <dbReference type="NCBI Taxonomy" id="6689"/>
    <lineage>
        <taxon>Eukaryota</taxon>
        <taxon>Metazoa</taxon>
        <taxon>Ecdysozoa</taxon>
        <taxon>Arthropoda</taxon>
        <taxon>Crustacea</taxon>
        <taxon>Multicrustacea</taxon>
        <taxon>Malacostraca</taxon>
        <taxon>Eumalacostraca</taxon>
        <taxon>Eucarida</taxon>
        <taxon>Decapoda</taxon>
        <taxon>Dendrobranchiata</taxon>
        <taxon>Penaeoidea</taxon>
        <taxon>Penaeidae</taxon>
        <taxon>Penaeus</taxon>
    </lineage>
</organism>
<feature type="compositionally biased region" description="Low complexity" evidence="1">
    <location>
        <begin position="89"/>
        <end position="103"/>
    </location>
</feature>
<evidence type="ECO:0000313" key="4">
    <source>
        <dbReference type="Proteomes" id="UP000283509"/>
    </source>
</evidence>
<dbReference type="Proteomes" id="UP000283509">
    <property type="component" value="Unassembled WGS sequence"/>
</dbReference>
<dbReference type="Gene3D" id="3.60.10.10">
    <property type="entry name" value="Endonuclease/exonuclease/phosphatase"/>
    <property type="match status" value="1"/>
</dbReference>
<dbReference type="InterPro" id="IPR036691">
    <property type="entry name" value="Endo/exonu/phosph_ase_sf"/>
</dbReference>
<feature type="compositionally biased region" description="Low complexity" evidence="1">
    <location>
        <begin position="697"/>
        <end position="709"/>
    </location>
</feature>
<name>A0A423SXW9_PENVA</name>
<proteinExistence type="predicted"/>
<dbReference type="OrthoDB" id="6373033at2759"/>
<feature type="region of interest" description="Disordered" evidence="1">
    <location>
        <begin position="42"/>
        <end position="134"/>
    </location>
</feature>
<reference evidence="3 4" key="1">
    <citation type="submission" date="2018-04" db="EMBL/GenBank/DDBJ databases">
        <authorList>
            <person name="Zhang X."/>
            <person name="Yuan J."/>
            <person name="Li F."/>
            <person name="Xiang J."/>
        </authorList>
    </citation>
    <scope>NUCLEOTIDE SEQUENCE [LARGE SCALE GENOMIC DNA]</scope>
    <source>
        <tissue evidence="3">Muscle</tissue>
    </source>
</reference>
<feature type="compositionally biased region" description="Polar residues" evidence="1">
    <location>
        <begin position="593"/>
        <end position="604"/>
    </location>
</feature>
<feature type="compositionally biased region" description="Basic and acidic residues" evidence="1">
    <location>
        <begin position="1"/>
        <end position="14"/>
    </location>
</feature>
<dbReference type="AlphaFoldDB" id="A0A423SXW9"/>
<protein>
    <recommendedName>
        <fullName evidence="2">Endonuclease/exonuclease/phosphatase domain-containing protein</fullName>
    </recommendedName>
</protein>
<dbReference type="EMBL" id="QCYY01002616">
    <property type="protein sequence ID" value="ROT68973.1"/>
    <property type="molecule type" value="Genomic_DNA"/>
</dbReference>
<evidence type="ECO:0000259" key="2">
    <source>
        <dbReference type="Pfam" id="PF14529"/>
    </source>
</evidence>
<dbReference type="InterPro" id="IPR005135">
    <property type="entry name" value="Endo/exonuclease/phosphatase"/>
</dbReference>
<feature type="domain" description="Endonuclease/exonuclease/phosphatase" evidence="2">
    <location>
        <begin position="210"/>
        <end position="293"/>
    </location>
</feature>
<comment type="caution">
    <text evidence="3">The sequence shown here is derived from an EMBL/GenBank/DDBJ whole genome shotgun (WGS) entry which is preliminary data.</text>
</comment>
<dbReference type="SUPFAM" id="SSF56219">
    <property type="entry name" value="DNase I-like"/>
    <property type="match status" value="1"/>
</dbReference>